<keyword evidence="10 20" id="KW-0106">Calcium</keyword>
<proteinExistence type="predicted"/>
<feature type="domain" description="Laminin G" evidence="26">
    <location>
        <begin position="1566"/>
        <end position="1765"/>
    </location>
</feature>
<evidence type="ECO:0000256" key="3">
    <source>
        <dbReference type="ARBA" id="ARBA00004651"/>
    </source>
</evidence>
<dbReference type="CDD" id="cd00055">
    <property type="entry name" value="EGF_Lam"/>
    <property type="match status" value="1"/>
</dbReference>
<dbReference type="SUPFAM" id="SSF49899">
    <property type="entry name" value="Concanavalin A-like lectins/glucanases"/>
    <property type="match status" value="2"/>
</dbReference>
<evidence type="ECO:0000256" key="20">
    <source>
        <dbReference type="PROSITE-ProRule" id="PRU00043"/>
    </source>
</evidence>
<gene>
    <name evidence="32" type="ORF">PYX00_004406</name>
</gene>
<evidence type="ECO:0000256" key="23">
    <source>
        <dbReference type="SAM" id="MobiDB-lite"/>
    </source>
</evidence>
<feature type="domain" description="Cadherin" evidence="31">
    <location>
        <begin position="773"/>
        <end position="875"/>
    </location>
</feature>
<keyword evidence="4" id="KW-0217">Developmental protein</keyword>
<dbReference type="Gene3D" id="4.10.1240.10">
    <property type="entry name" value="GPCR, family 2, extracellular hormone receptor domain"/>
    <property type="match status" value="1"/>
</dbReference>
<dbReference type="GO" id="GO:0007166">
    <property type="term" value="P:cell surface receptor signaling pathway"/>
    <property type="evidence" value="ECO:0007669"/>
    <property type="project" value="InterPro"/>
</dbReference>
<dbReference type="SMART" id="SM00181">
    <property type="entry name" value="EGF"/>
    <property type="match status" value="6"/>
</dbReference>
<dbReference type="InterPro" id="IPR056286">
    <property type="entry name" value="Cadherin_CELSR1-3_9th"/>
</dbReference>
<dbReference type="GO" id="GO:0048638">
    <property type="term" value="P:regulation of developmental growth"/>
    <property type="evidence" value="ECO:0007669"/>
    <property type="project" value="UniProtKB-ARBA"/>
</dbReference>
<dbReference type="PANTHER" id="PTHR24026:SF51">
    <property type="entry name" value="PROTOCADHERIN-LIKE WING POLARITY PROTEIN STAN"/>
    <property type="match status" value="1"/>
</dbReference>
<feature type="domain" description="Cadherin" evidence="31">
    <location>
        <begin position="1092"/>
        <end position="1198"/>
    </location>
</feature>
<dbReference type="SMART" id="SM00180">
    <property type="entry name" value="EGF_Lam"/>
    <property type="match status" value="1"/>
</dbReference>
<keyword evidence="9" id="KW-0677">Repeat</keyword>
<dbReference type="PROSITE" id="PS01248">
    <property type="entry name" value="EGF_LAM_1"/>
    <property type="match status" value="1"/>
</dbReference>
<dbReference type="PROSITE" id="PS50227">
    <property type="entry name" value="G_PROTEIN_RECEP_F2_3"/>
    <property type="match status" value="1"/>
</dbReference>
<evidence type="ECO:0000256" key="19">
    <source>
        <dbReference type="ARBA" id="ARBA00023292"/>
    </source>
</evidence>
<dbReference type="GO" id="GO:0007157">
    <property type="term" value="P:heterophilic cell-cell adhesion via plasma membrane cell adhesion molecules"/>
    <property type="evidence" value="ECO:0007669"/>
    <property type="project" value="UniProtKB-ARBA"/>
</dbReference>
<dbReference type="InterPro" id="IPR002126">
    <property type="entry name" value="Cadherin-like_dom"/>
</dbReference>
<dbReference type="Pfam" id="PF00053">
    <property type="entry name" value="EGF_laminin"/>
    <property type="match status" value="1"/>
</dbReference>
<evidence type="ECO:0000256" key="9">
    <source>
        <dbReference type="ARBA" id="ARBA00022737"/>
    </source>
</evidence>
<reference evidence="32" key="1">
    <citation type="journal article" date="2024" name="Gigascience">
        <title>Chromosome-level genome of the poultry shaft louse Menopon gallinae provides insight into the host-switching and adaptive evolution of parasitic lice.</title>
        <authorList>
            <person name="Xu Y."/>
            <person name="Ma L."/>
            <person name="Liu S."/>
            <person name="Liang Y."/>
            <person name="Liu Q."/>
            <person name="He Z."/>
            <person name="Tian L."/>
            <person name="Duan Y."/>
            <person name="Cai W."/>
            <person name="Li H."/>
            <person name="Song F."/>
        </authorList>
    </citation>
    <scope>NUCLEOTIDE SEQUENCE</scope>
    <source>
        <strain evidence="32">Cailab_2023a</strain>
    </source>
</reference>
<dbReference type="PROSITE" id="PS50261">
    <property type="entry name" value="G_PROTEIN_RECEP_F2_4"/>
    <property type="match status" value="1"/>
</dbReference>
<evidence type="ECO:0000256" key="25">
    <source>
        <dbReference type="SAM" id="SignalP"/>
    </source>
</evidence>
<feature type="domain" description="G-protein coupled receptors family 2 profile 2" evidence="30">
    <location>
        <begin position="2622"/>
        <end position="2863"/>
    </location>
</feature>
<feature type="compositionally biased region" description="Basic and acidic residues" evidence="23">
    <location>
        <begin position="2982"/>
        <end position="2992"/>
    </location>
</feature>
<keyword evidence="11" id="KW-0130">Cell adhesion</keyword>
<dbReference type="InterPro" id="IPR001881">
    <property type="entry name" value="EGF-like_Ca-bd_dom"/>
</dbReference>
<dbReference type="InterPro" id="IPR000832">
    <property type="entry name" value="GPCR_2_secretin-like"/>
</dbReference>
<evidence type="ECO:0008006" key="33">
    <source>
        <dbReference type="Google" id="ProtNLM"/>
    </source>
</evidence>
<evidence type="ECO:0000259" key="26">
    <source>
        <dbReference type="PROSITE" id="PS50025"/>
    </source>
</evidence>
<dbReference type="FunFam" id="2.60.40.60:FF:000038">
    <property type="entry name" value="Cadherin EGF LAG seven-pass G-type receptor 3"/>
    <property type="match status" value="1"/>
</dbReference>
<evidence type="ECO:0000256" key="6">
    <source>
        <dbReference type="ARBA" id="ARBA00022536"/>
    </source>
</evidence>
<dbReference type="GO" id="GO:0004930">
    <property type="term" value="F:G protein-coupled receptor activity"/>
    <property type="evidence" value="ECO:0007669"/>
    <property type="project" value="UniProtKB-KW"/>
</dbReference>
<keyword evidence="12 24" id="KW-1133">Transmembrane helix</keyword>
<feature type="transmembrane region" description="Helical" evidence="24">
    <location>
        <begin position="2661"/>
        <end position="2679"/>
    </location>
</feature>
<accession>A0AAW2I544</accession>
<evidence type="ECO:0000259" key="29">
    <source>
        <dbReference type="PROSITE" id="PS50227"/>
    </source>
</evidence>
<dbReference type="InterPro" id="IPR046338">
    <property type="entry name" value="GAIN_dom_sf"/>
</dbReference>
<dbReference type="GO" id="GO:0042067">
    <property type="term" value="P:establishment of ommatidial planar polarity"/>
    <property type="evidence" value="ECO:0007669"/>
    <property type="project" value="UniProtKB-ARBA"/>
</dbReference>
<evidence type="ECO:0000259" key="28">
    <source>
        <dbReference type="PROSITE" id="PS50027"/>
    </source>
</evidence>
<feature type="compositionally biased region" description="Polar residues" evidence="23">
    <location>
        <begin position="2945"/>
        <end position="2954"/>
    </location>
</feature>
<feature type="domain" description="Cadherin" evidence="31">
    <location>
        <begin position="876"/>
        <end position="982"/>
    </location>
</feature>
<keyword evidence="19 22" id="KW-0424">Laminin EGF-like domain</keyword>
<evidence type="ECO:0000256" key="2">
    <source>
        <dbReference type="ARBA" id="ARBA00004221"/>
    </source>
</evidence>
<keyword evidence="18" id="KW-0807">Transducer</keyword>
<dbReference type="FunFam" id="1.20.1070.10:FF:000202">
    <property type="entry name" value="Cadherin EGF LAG seven-pass G-type receptor"/>
    <property type="match status" value="1"/>
</dbReference>
<dbReference type="Pfam" id="PF00028">
    <property type="entry name" value="Cadherin"/>
    <property type="match status" value="7"/>
</dbReference>
<keyword evidence="5" id="KW-1003">Cell membrane</keyword>
<evidence type="ECO:0000256" key="12">
    <source>
        <dbReference type="ARBA" id="ARBA00022989"/>
    </source>
</evidence>
<feature type="compositionally biased region" description="Low complexity" evidence="23">
    <location>
        <begin position="2929"/>
        <end position="2944"/>
    </location>
</feature>
<evidence type="ECO:0000256" key="22">
    <source>
        <dbReference type="PROSITE-ProRule" id="PRU00460"/>
    </source>
</evidence>
<feature type="domain" description="Laminin EGF-like" evidence="28">
    <location>
        <begin position="2109"/>
        <end position="2156"/>
    </location>
</feature>
<dbReference type="InterPro" id="IPR013320">
    <property type="entry name" value="ConA-like_dom_sf"/>
</dbReference>
<dbReference type="FunFam" id="2.60.40.60:FF:000029">
    <property type="entry name" value="Cadherin EGF LAG seven-pass G-type receptor 3"/>
    <property type="match status" value="1"/>
</dbReference>
<dbReference type="InterPro" id="IPR036445">
    <property type="entry name" value="GPCR_2_extracell_dom_sf"/>
</dbReference>
<dbReference type="SMART" id="SM00303">
    <property type="entry name" value="GPS"/>
    <property type="match status" value="1"/>
</dbReference>
<dbReference type="CDD" id="cd11304">
    <property type="entry name" value="Cadherin_repeat"/>
    <property type="match status" value="10"/>
</dbReference>
<dbReference type="Pfam" id="PF02210">
    <property type="entry name" value="Laminin_G_2"/>
    <property type="match status" value="2"/>
</dbReference>
<dbReference type="PROSITE" id="PS50025">
    <property type="entry name" value="LAM_G_DOMAIN"/>
    <property type="match status" value="2"/>
</dbReference>
<dbReference type="PROSITE" id="PS01186">
    <property type="entry name" value="EGF_2"/>
    <property type="match status" value="2"/>
</dbReference>
<keyword evidence="14 24" id="KW-0472">Membrane</keyword>
<feature type="domain" description="EGF-like" evidence="27">
    <location>
        <begin position="1460"/>
        <end position="1496"/>
    </location>
</feature>
<dbReference type="InterPro" id="IPR015919">
    <property type="entry name" value="Cadherin-like_sf"/>
</dbReference>
<organism evidence="32">
    <name type="scientific">Menopon gallinae</name>
    <name type="common">poultry shaft louse</name>
    <dbReference type="NCBI Taxonomy" id="328185"/>
    <lineage>
        <taxon>Eukaryota</taxon>
        <taxon>Metazoa</taxon>
        <taxon>Ecdysozoa</taxon>
        <taxon>Arthropoda</taxon>
        <taxon>Hexapoda</taxon>
        <taxon>Insecta</taxon>
        <taxon>Pterygota</taxon>
        <taxon>Neoptera</taxon>
        <taxon>Paraneoptera</taxon>
        <taxon>Psocodea</taxon>
        <taxon>Troctomorpha</taxon>
        <taxon>Phthiraptera</taxon>
        <taxon>Amblycera</taxon>
        <taxon>Menoponidae</taxon>
        <taxon>Menopon</taxon>
    </lineage>
</organism>
<dbReference type="Pfam" id="PF16489">
    <property type="entry name" value="GAIN"/>
    <property type="match status" value="1"/>
</dbReference>
<feature type="region of interest" description="Disordered" evidence="23">
    <location>
        <begin position="3175"/>
        <end position="3201"/>
    </location>
</feature>
<feature type="disulfide bond" evidence="22">
    <location>
        <begin position="2111"/>
        <end position="2128"/>
    </location>
</feature>
<evidence type="ECO:0000259" key="27">
    <source>
        <dbReference type="PROSITE" id="PS50026"/>
    </source>
</evidence>
<evidence type="ECO:0000256" key="10">
    <source>
        <dbReference type="ARBA" id="ARBA00022837"/>
    </source>
</evidence>
<feature type="chain" id="PRO_5043498029" description="Protocadherin-like wing polarity protein stan" evidence="25">
    <location>
        <begin position="29"/>
        <end position="3301"/>
    </location>
</feature>
<evidence type="ECO:0000256" key="14">
    <source>
        <dbReference type="ARBA" id="ARBA00023136"/>
    </source>
</evidence>
<dbReference type="InterPro" id="IPR001791">
    <property type="entry name" value="Laminin_G"/>
</dbReference>
<dbReference type="PANTHER" id="PTHR24026">
    <property type="entry name" value="FAT ATYPICAL CADHERIN-RELATED"/>
    <property type="match status" value="1"/>
</dbReference>
<feature type="signal peptide" evidence="25">
    <location>
        <begin position="1"/>
        <end position="28"/>
    </location>
</feature>
<dbReference type="FunFam" id="2.60.40.60:FF:000013">
    <property type="entry name" value="Cadherin EGF LAG seven-pass G-type receptor"/>
    <property type="match status" value="1"/>
</dbReference>
<feature type="disulfide bond" evidence="21">
    <location>
        <begin position="1486"/>
        <end position="1495"/>
    </location>
</feature>
<feature type="transmembrane region" description="Helical" evidence="24">
    <location>
        <begin position="2811"/>
        <end position="2831"/>
    </location>
</feature>
<dbReference type="InterPro" id="IPR020894">
    <property type="entry name" value="Cadherin_CS"/>
</dbReference>
<evidence type="ECO:0000256" key="11">
    <source>
        <dbReference type="ARBA" id="ARBA00022889"/>
    </source>
</evidence>
<dbReference type="FunFam" id="2.60.40.60:FF:000010">
    <property type="entry name" value="Cadherin EGF LAG seven-pass G-type receptor 3"/>
    <property type="match status" value="1"/>
</dbReference>
<dbReference type="GO" id="GO:0030054">
    <property type="term" value="C:cell junction"/>
    <property type="evidence" value="ECO:0007669"/>
    <property type="project" value="UniProtKB-ARBA"/>
</dbReference>
<dbReference type="InterPro" id="IPR032471">
    <property type="entry name" value="AGRL2-4_GAIN_subdom_A"/>
</dbReference>
<dbReference type="InterPro" id="IPR017981">
    <property type="entry name" value="GPCR_2-like_7TM"/>
</dbReference>
<protein>
    <recommendedName>
        <fullName evidence="33">Protocadherin-like wing polarity protein stan</fullName>
    </recommendedName>
</protein>
<dbReference type="Gene3D" id="2.10.25.10">
    <property type="entry name" value="Laminin"/>
    <property type="match status" value="4"/>
</dbReference>
<dbReference type="GO" id="GO:0035159">
    <property type="term" value="P:regulation of tube length, open tracheal system"/>
    <property type="evidence" value="ECO:0007669"/>
    <property type="project" value="UniProtKB-ARBA"/>
</dbReference>
<dbReference type="FunFam" id="4.10.1240.10:FF:000021">
    <property type="entry name" value="Cadherin EGF LAG seven-pass G-type receptor"/>
    <property type="match status" value="1"/>
</dbReference>
<dbReference type="InterPro" id="IPR000203">
    <property type="entry name" value="GPS"/>
</dbReference>
<feature type="domain" description="G-protein coupled receptors family 2 profile 1" evidence="29">
    <location>
        <begin position="2141"/>
        <end position="2215"/>
    </location>
</feature>
<feature type="domain" description="Cadherin" evidence="31">
    <location>
        <begin position="345"/>
        <end position="449"/>
    </location>
</feature>
<feature type="transmembrane region" description="Helical" evidence="24">
    <location>
        <begin position="2730"/>
        <end position="2750"/>
    </location>
</feature>
<feature type="domain" description="EGF-like" evidence="27">
    <location>
        <begin position="2013"/>
        <end position="2052"/>
    </location>
</feature>
<keyword evidence="7 24" id="KW-0812">Transmembrane</keyword>
<dbReference type="GO" id="GO:0016339">
    <property type="term" value="P:calcium-dependent cell-cell adhesion via plasma membrane cell adhesion molecules"/>
    <property type="evidence" value="ECO:0007669"/>
    <property type="project" value="UniProtKB-ARBA"/>
</dbReference>
<dbReference type="GO" id="GO:0001737">
    <property type="term" value="P:establishment of imaginal disc-derived wing hair orientation"/>
    <property type="evidence" value="ECO:0007669"/>
    <property type="project" value="UniProtKB-ARBA"/>
</dbReference>
<dbReference type="PROSITE" id="PS50027">
    <property type="entry name" value="EGF_LAM_2"/>
    <property type="match status" value="1"/>
</dbReference>
<dbReference type="SMART" id="SM00008">
    <property type="entry name" value="HormR"/>
    <property type="match status" value="1"/>
</dbReference>
<dbReference type="GO" id="GO:0007156">
    <property type="term" value="P:homophilic cell adhesion via plasma membrane adhesion molecules"/>
    <property type="evidence" value="ECO:0007669"/>
    <property type="project" value="InterPro"/>
</dbReference>
<dbReference type="InterPro" id="IPR002049">
    <property type="entry name" value="LE_dom"/>
</dbReference>
<dbReference type="CDD" id="cd15441">
    <property type="entry name" value="7tmB2_CELSR_Adhesion_IV"/>
    <property type="match status" value="1"/>
</dbReference>
<dbReference type="PROSITE" id="PS00022">
    <property type="entry name" value="EGF_1"/>
    <property type="match status" value="2"/>
</dbReference>
<feature type="domain" description="EGF-like" evidence="27">
    <location>
        <begin position="1768"/>
        <end position="1804"/>
    </location>
</feature>
<dbReference type="FunFam" id="2.60.40.60:FF:000249">
    <property type="entry name" value="Starry night"/>
    <property type="match status" value="1"/>
</dbReference>
<feature type="domain" description="Cadherin" evidence="31">
    <location>
        <begin position="983"/>
        <end position="1091"/>
    </location>
</feature>
<dbReference type="GO" id="GO:0048468">
    <property type="term" value="P:cell development"/>
    <property type="evidence" value="ECO:0007669"/>
    <property type="project" value="UniProtKB-ARBA"/>
</dbReference>
<feature type="disulfide bond" evidence="22">
    <location>
        <begin position="2130"/>
        <end position="2139"/>
    </location>
</feature>
<keyword evidence="17" id="KW-0325">Glycoprotein</keyword>
<dbReference type="GO" id="GO:0005509">
    <property type="term" value="F:calcium ion binding"/>
    <property type="evidence" value="ECO:0007669"/>
    <property type="project" value="UniProtKB-UniRule"/>
</dbReference>
<dbReference type="FunFam" id="2.60.120.200:FF:000173">
    <property type="entry name" value="Cadherin EGF LAG seven-pass G-type receptor"/>
    <property type="match status" value="1"/>
</dbReference>
<dbReference type="GO" id="GO:0016324">
    <property type="term" value="C:apical plasma membrane"/>
    <property type="evidence" value="ECO:0007669"/>
    <property type="project" value="UniProtKB-SubCell"/>
</dbReference>
<evidence type="ECO:0000256" key="7">
    <source>
        <dbReference type="ARBA" id="ARBA00022692"/>
    </source>
</evidence>
<keyword evidence="6 21" id="KW-0245">EGF-like domain</keyword>
<dbReference type="GO" id="GO:0051239">
    <property type="term" value="P:regulation of multicellular organismal process"/>
    <property type="evidence" value="ECO:0007669"/>
    <property type="project" value="UniProtKB-ARBA"/>
</dbReference>
<feature type="compositionally biased region" description="Low complexity" evidence="23">
    <location>
        <begin position="2955"/>
        <end position="2968"/>
    </location>
</feature>
<dbReference type="GO" id="GO:0022603">
    <property type="term" value="P:regulation of anatomical structure morphogenesis"/>
    <property type="evidence" value="ECO:0007669"/>
    <property type="project" value="UniProtKB-ARBA"/>
</dbReference>
<dbReference type="InterPro" id="IPR001879">
    <property type="entry name" value="GPCR_2_extracellular_dom"/>
</dbReference>
<dbReference type="PROSITE" id="PS50026">
    <property type="entry name" value="EGF_3"/>
    <property type="match status" value="3"/>
</dbReference>
<feature type="transmembrane region" description="Helical" evidence="24">
    <location>
        <begin position="2691"/>
        <end position="2709"/>
    </location>
</feature>
<feature type="domain" description="Cadherin" evidence="31">
    <location>
        <begin position="555"/>
        <end position="661"/>
    </location>
</feature>
<feature type="transmembrane region" description="Helical" evidence="24">
    <location>
        <begin position="2843"/>
        <end position="2864"/>
    </location>
</feature>
<evidence type="ECO:0000259" key="31">
    <source>
        <dbReference type="PROSITE" id="PS50268"/>
    </source>
</evidence>
<dbReference type="FunFam" id="2.60.40.60:FF:000020">
    <property type="entry name" value="Dachsous cadherin-related 1b"/>
    <property type="match status" value="3"/>
</dbReference>
<dbReference type="PRINTS" id="PR00205">
    <property type="entry name" value="CADHERIN"/>
</dbReference>
<keyword evidence="16" id="KW-0675">Receptor</keyword>
<dbReference type="Gene3D" id="2.60.40.60">
    <property type="entry name" value="Cadherins"/>
    <property type="match status" value="9"/>
</dbReference>
<feature type="domain" description="Laminin G" evidence="26">
    <location>
        <begin position="1808"/>
        <end position="1975"/>
    </location>
</feature>
<evidence type="ECO:0000256" key="4">
    <source>
        <dbReference type="ARBA" id="ARBA00022473"/>
    </source>
</evidence>
<feature type="compositionally biased region" description="Polar residues" evidence="23">
    <location>
        <begin position="3233"/>
        <end position="3251"/>
    </location>
</feature>
<dbReference type="Gene3D" id="1.20.1070.10">
    <property type="entry name" value="Rhodopsin 7-helix transmembrane proteins"/>
    <property type="match status" value="1"/>
</dbReference>
<dbReference type="FunFam" id="2.10.25.10:FF:000011">
    <property type="entry name" value="Cadherin EGF LAG seven-pass G-type receptor"/>
    <property type="match status" value="1"/>
</dbReference>
<feature type="compositionally biased region" description="Basic and acidic residues" evidence="23">
    <location>
        <begin position="3291"/>
        <end position="3301"/>
    </location>
</feature>
<evidence type="ECO:0000259" key="30">
    <source>
        <dbReference type="PROSITE" id="PS50261"/>
    </source>
</evidence>
<dbReference type="FunFam" id="2.60.40.60:FF:000024">
    <property type="entry name" value="FAT atypical cadherin 3"/>
    <property type="match status" value="1"/>
</dbReference>
<dbReference type="EMBL" id="JARGDH010000002">
    <property type="protein sequence ID" value="KAL0276956.1"/>
    <property type="molecule type" value="Genomic_DNA"/>
</dbReference>
<name>A0AAW2I544_9NEOP</name>
<evidence type="ECO:0000256" key="5">
    <source>
        <dbReference type="ARBA" id="ARBA00022475"/>
    </source>
</evidence>
<evidence type="ECO:0000256" key="13">
    <source>
        <dbReference type="ARBA" id="ARBA00023040"/>
    </source>
</evidence>
<keyword evidence="15 21" id="KW-1015">Disulfide bond</keyword>
<feature type="domain" description="Cadherin" evidence="31">
    <location>
        <begin position="1217"/>
        <end position="1317"/>
    </location>
</feature>
<comment type="subcellular location">
    <subcellularLocation>
        <location evidence="2">Apical cell membrane</location>
    </subcellularLocation>
    <subcellularLocation>
        <location evidence="3">Cell membrane</location>
        <topology evidence="3">Multi-pass membrane protein</topology>
    </subcellularLocation>
    <subcellularLocation>
        <location evidence="1">Membrane</location>
        <topology evidence="1">Single-pass membrane protein</topology>
    </subcellularLocation>
</comment>
<dbReference type="PRINTS" id="PR00249">
    <property type="entry name" value="GPCRSECRETIN"/>
</dbReference>
<evidence type="ECO:0000256" key="16">
    <source>
        <dbReference type="ARBA" id="ARBA00023170"/>
    </source>
</evidence>
<dbReference type="CDD" id="cd00054">
    <property type="entry name" value="EGF_CA"/>
    <property type="match status" value="2"/>
</dbReference>
<dbReference type="SUPFAM" id="SSF49313">
    <property type="entry name" value="Cadherin-like"/>
    <property type="match status" value="9"/>
</dbReference>
<evidence type="ECO:0000256" key="24">
    <source>
        <dbReference type="SAM" id="Phobius"/>
    </source>
</evidence>
<evidence type="ECO:0000256" key="18">
    <source>
        <dbReference type="ARBA" id="ARBA00023224"/>
    </source>
</evidence>
<sequence>MTSIRKWHFFFPPIHILLFLLWLHGASTYLIIVPEDVPVGTVVFDAGLLRLGRSRSYSLNFHKNGLYAKRLIGVHERTGDIYVKERLDCRGIRYPNLFTVHVDSVLEPSGSWKRRSTRSYDFWSLLKMLRKREMSAAPKEYRGFHKNAIGVQYYSMPLRIFITGDNCSGRSEGGEEKGISVSKMVLGGPTEWQRLILFPIYFRKSLKLSEAKKWVGESFASFAMPSESEFQKICLKKSQFVNSVSSFLPKSILSDACEVKFLDVNDHRFTIETAAGDLVASFDMCISEPLWKITILLELNCYGKPAIVSPMEHRLKIIYHHQQLNDTEMAHRVRREMKNQSPYFEEFHYIASVTEEKPAGAVVITLRAKDPENSPITYAMTSLLDSRSQSMFTIDETSGVVTTLTKLDRELVDVHYFRVVATDDSFPPRTGTTTLQVNVIDANDHSPVFENESYEASVREGVAVGTTIITVRATDQDVNRNAEIEYSLDGAGEEFHIDGKTGVVTTRKTLDRETTPSYSLTVVATDNAPIGERRTATASLHIKVSDDNDNYPQFTERAYTVTIAEDFDVSINPVIATVKATDADEGLNAAIRYAIIGGNTQSQFSIGSLTGDVSLTKPLDYEVLRSYRLVIRAQDGGNPSRSNTTQLLVNVKDVNDNAPRFYSTLFQESVQESVPPGYSIVRVQAYDADEGSNSALKYSMSSRDEAGTPISELPITIDPNTGWIQTTKNLDREGTNKYQFQVIAEDSGTPVKSATANVIITVQDVNDNDPTFNPKIYEVVVSEQEQPGTLVVTVTATDPDENPRLHYEITNGNVRGRFGITSQNNQGLVTISQPLDYRQEKRYILTVTATDSGGRSDIATVYVNVSDANNYSPVFENAPYGTHVFEDAPIGTTVLIVQATDGDVGQNAQITYTLTSNIEHSTDSFSINPQTGAITTTKLLDRESISSYLLTVTARDGGIPSLSDTTDVEIMVQDVNDNAPVFSNSVYSGVIPEDALVGTSILQVQATDADTGLNGRVRYSLTAPGSDVAVDNSFVIDPSSGVIRTSKNLDRESVAQYSLHVYAIDRGSPAMSSSTLVNIKVEDVNDSPPAFESEKIILYIPENSPVGSTVGEIKATDPDEGANAIIQYSIIGGEDSNSFTLVTRPGWDKAELLTTTDLDYESSRKKFEVVIRAASPPLRNDVRVEIWVTDVNDNAPILKDFQVIFNNFRDCFPSGVIGLIPAFDADVSDQLHYRILSGNNANLVSLNETTGELSLSPQLNTNVPKLASMEISVSDGVNEVKATMSLSVRLITEEMLFSSITVRLADMTEKAFLSPLLGFFVDALAAIIPCPREYIYLFSIQDDTDVDGKILNVSFSARRPDVTGEVYYTPQYLEERVYLNRAILARLSTVQVLPFDDNLCVREPCLNFEQCLTVLKFGNASGFISSDTVLFRPIYPVSTFACKCPNGFTGSREHYLCDTEVDLCYSNPCGRNGTCLRKEGGYSCNCKPGYTGVNCEIDMNEESCNPGICNKGLCAPLSKGSGFQCHCHGNEIYSSKSSYAANQIVLKRGGKGTPLSEADYSPLCELRARGFSKTSFLTFPALKQRHRLHIKLRFATQSENGLLLYNGRYNEKHDFIALEVVQGSVQLSFSLGTNVSRTTASIPGGVSDGNWHTVVLSYFNKTAVLSLDDCDVQLALKKGHELGSRWLCANSTTQILSPRCALFTETCHRFLDLTGPLQLGGLPSLPTDFQVQHKDFEGCISDFYIDHKFVDLNSYVADNGTHPGCHHKKNFCLSHPCKNGGKCKEAWGTYLCECKEGYGGKDCSQAIKTSWRFRGDGVLSYNPLLRPIQLPWVNSLSVRTLQKDAFLMSIQVGQNSSATMSLKNGFLDYRYNGEVVSLNQGMVSDGAWHHVEAKWMSNDVWLSLDYGQREVTKAFAAKVQGLYVNKILIGGPDDSYLSLNSDFGYFDGCVQDIKVGNQQTPLQRPTVEKNVSEGCPSTATCSETKCPVHSDCLERWEHSTCSCHSGWVGSRCSDVCQYDPCENSGRCSRDSSSQKGYVCSCDSEEYSGEYCERKVDQPCPSSWWGYPVCGPCQCNTEMGYNPDCNRTTGECYCNENHYQPPGSERCLPCECYSIGSFSPKCDVADGQCKCRPGVIGRRCDSCANSYAEVTLRGCEVVYDACPRSFGSGLWWERTPFGEVATATCPSGSVGKASRLCDEETSSWDDADLFNCTSTRFLDLRKVLSQLESNELFVNTFVAVKVAADLNRATNLTGDMHGADVLISQQLLLRLVSHELHLAGLNLTHSQDKDYINNLVSTANVILDAKYKPHWTRVEELTSQGPVDLITIFEEYLSTLTTTQGDTYTNPFEIVTSNFVLGLDLITTGSIFGYEGTSSQSISGGKEKVILPDTSHFLRPSIETNMASSASRMDQESSPAVMFPKYNNYLQDKRNFDPYTKIMVPLNVLGIKNLKPGDLSESKANERRAVFGYAMYKQAGELFPDNYDETVTKRWGVQLKVGSSIVSFSILVPVPVADQYEYEGSSEESETYVYKQLSEIDLKSPIRLRLWIDDEKQPLKTNPQCVHWTTVRGYGEWSRSGCHTELPEDYNEFEPYLVNCTCYHLSTYAILLDVADLEYIPEPTFLEDLLTYIGFTISLTLLLLSLLILCCIRGKSTNSNSIHKNIVFCIFCGELIYFAALKLRRELIQHEFPCKMIAMFLHYFWLSSFSWTLVDSLHLHRMLTELRDINHGQMRFYYCLGYALPAIIVGLAVGVRADQYGNFYFCWLSIYESVVWSLVGPVSLSVAVTLATLMLSVKAAFTLKDHVLGYGNLRTLVWVSVVFLPLLGIVWVLLILNVSEPLQLLPPALSLAVIIQSAFTLAGFCFVNARVRRNLYVSILKCLGREIPKDLDLSVDAIGSSSNIASDRPTGARSALAYRNTEVNVSTRRNMGISTSSTTSRSTAKTSSSPYRSDTQLRGTNTDTSTSNYNSTSELPGFMRGYTSPGRIKEEDNRGQSDSDSDNSVDGRSLELASSHSSDDDVSSRPHRSVNGSSNAPPYLPNVCEGGVPAPPTLNVISQSELFPNLSPLYAPRWSSQIPQTYLPSGLGEPRDDRTSPQPLPRPDLEQSIQFPPDPSKMQTRSPVYETNLDEAYRVNLATVYENDANKMDNYNRDISECDEKLQIGDKYLFPYTAEEDHCAVPPLPPSNRLPGRTNGRDSPNLRGRHDSPIYSAGYGGESPYPQFAKPRDSPNLHRDYGTTQRASPHFSNPRDSPQYGHNNIRASPLMNIQQRTGVVGHSPLLLSGTNMEPEVNISESEKDISETPV</sequence>
<dbReference type="FunFam" id="2.10.25.10:FF:000434">
    <property type="entry name" value="Predicted protein"/>
    <property type="match status" value="1"/>
</dbReference>
<dbReference type="SUPFAM" id="SSF81321">
    <property type="entry name" value="Family A G protein-coupled receptor-like"/>
    <property type="match status" value="1"/>
</dbReference>
<comment type="caution">
    <text evidence="21">Lacks conserved residue(s) required for the propagation of feature annotation.</text>
</comment>
<feature type="domain" description="Cadherin" evidence="31">
    <location>
        <begin position="450"/>
        <end position="554"/>
    </location>
</feature>
<dbReference type="Pfam" id="PF23592">
    <property type="entry name" value="Cadherin_CELSR2_9th"/>
    <property type="match status" value="1"/>
</dbReference>
<evidence type="ECO:0000313" key="32">
    <source>
        <dbReference type="EMBL" id="KAL0276956.1"/>
    </source>
</evidence>
<keyword evidence="8 25" id="KW-0732">Signal</keyword>
<evidence type="ECO:0000256" key="21">
    <source>
        <dbReference type="PROSITE-ProRule" id="PRU00076"/>
    </source>
</evidence>
<feature type="region of interest" description="Disordered" evidence="23">
    <location>
        <begin position="3076"/>
        <end position="3116"/>
    </location>
</feature>
<dbReference type="SUPFAM" id="SSF57196">
    <property type="entry name" value="EGF/Laminin"/>
    <property type="match status" value="2"/>
</dbReference>
<dbReference type="Gene3D" id="2.60.120.200">
    <property type="match status" value="2"/>
</dbReference>
<dbReference type="PROSITE" id="PS50268">
    <property type="entry name" value="CADHERIN_2"/>
    <property type="match status" value="9"/>
</dbReference>
<evidence type="ECO:0000256" key="1">
    <source>
        <dbReference type="ARBA" id="ARBA00004167"/>
    </source>
</evidence>
<feature type="region of interest" description="Disordered" evidence="23">
    <location>
        <begin position="2922"/>
        <end position="3039"/>
    </location>
</feature>
<keyword evidence="13" id="KW-0297">G-protein coupled receptor</keyword>
<comment type="caution">
    <text evidence="32">The sequence shown here is derived from an EMBL/GenBank/DDBJ whole genome shotgun (WGS) entry which is preliminary data.</text>
</comment>
<feature type="disulfide bond" evidence="22">
    <location>
        <begin position="2109"/>
        <end position="2121"/>
    </location>
</feature>
<feature type="region of interest" description="Disordered" evidence="23">
    <location>
        <begin position="3278"/>
        <end position="3301"/>
    </location>
</feature>
<feature type="transmembrane region" description="Helical" evidence="24">
    <location>
        <begin position="2624"/>
        <end position="2649"/>
    </location>
</feature>
<dbReference type="Gene3D" id="2.60.220.50">
    <property type="match status" value="1"/>
</dbReference>
<dbReference type="CDD" id="cd00110">
    <property type="entry name" value="LamG"/>
    <property type="match status" value="2"/>
</dbReference>
<dbReference type="SMART" id="SM00112">
    <property type="entry name" value="CA"/>
    <property type="match status" value="8"/>
</dbReference>
<dbReference type="SMART" id="SM00179">
    <property type="entry name" value="EGF_CA"/>
    <property type="match status" value="2"/>
</dbReference>
<dbReference type="Pfam" id="PF00008">
    <property type="entry name" value="EGF"/>
    <property type="match status" value="2"/>
</dbReference>
<feature type="transmembrane region" description="Helical" evidence="24">
    <location>
        <begin position="2770"/>
        <end position="2790"/>
    </location>
</feature>
<evidence type="ECO:0000256" key="17">
    <source>
        <dbReference type="ARBA" id="ARBA00023180"/>
    </source>
</evidence>
<feature type="disulfide bond" evidence="21">
    <location>
        <begin position="1794"/>
        <end position="1803"/>
    </location>
</feature>
<dbReference type="SMART" id="SM00282">
    <property type="entry name" value="LamG"/>
    <property type="match status" value="2"/>
</dbReference>
<evidence type="ECO:0000256" key="8">
    <source>
        <dbReference type="ARBA" id="ARBA00022729"/>
    </source>
</evidence>
<dbReference type="InterPro" id="IPR000742">
    <property type="entry name" value="EGF"/>
</dbReference>
<evidence type="ECO:0000256" key="15">
    <source>
        <dbReference type="ARBA" id="ARBA00023157"/>
    </source>
</evidence>
<feature type="domain" description="Cadherin" evidence="31">
    <location>
        <begin position="662"/>
        <end position="772"/>
    </location>
</feature>
<feature type="region of interest" description="Disordered" evidence="23">
    <location>
        <begin position="3224"/>
        <end position="3251"/>
    </location>
</feature>
<dbReference type="FunFam" id="2.60.120.200:FF:000059">
    <property type="entry name" value="Cadherin EGF LAG seven-pass G-type receptor 1"/>
    <property type="match status" value="1"/>
</dbReference>
<dbReference type="PROSITE" id="PS00232">
    <property type="entry name" value="CADHERIN_1"/>
    <property type="match status" value="5"/>
</dbReference>
<dbReference type="Pfam" id="PF00002">
    <property type="entry name" value="7tm_2"/>
    <property type="match status" value="1"/>
</dbReference>